<keyword evidence="3" id="KW-1185">Reference proteome</keyword>
<dbReference type="Proteomes" id="UP001194580">
    <property type="component" value="Unassembled WGS sequence"/>
</dbReference>
<accession>A0AAD4H962</accession>
<proteinExistence type="predicted"/>
<sequence length="176" mass="18712">MKYSAVIVVLTTAVLSTVSAQSAFTNFTSCLGEKVGQLTVTKAALSPYPLCVGEKYCFQVDGTLTTPIIEGSWMGVNAFTSSQLVPTGASQDMCAALAANGTPCPIPAGPVSLKFCYNAPINMIKDVKMAWYFSSFTPDSKNIFCEYMGPGKGVPPTPENPRGWSAIWAKNCTQKA</sequence>
<organism evidence="2 3">
    <name type="scientific">Linnemannia exigua</name>
    <dbReference type="NCBI Taxonomy" id="604196"/>
    <lineage>
        <taxon>Eukaryota</taxon>
        <taxon>Fungi</taxon>
        <taxon>Fungi incertae sedis</taxon>
        <taxon>Mucoromycota</taxon>
        <taxon>Mortierellomycotina</taxon>
        <taxon>Mortierellomycetes</taxon>
        <taxon>Mortierellales</taxon>
        <taxon>Mortierellaceae</taxon>
        <taxon>Linnemannia</taxon>
    </lineage>
</organism>
<evidence type="ECO:0000256" key="1">
    <source>
        <dbReference type="SAM" id="SignalP"/>
    </source>
</evidence>
<evidence type="ECO:0000313" key="3">
    <source>
        <dbReference type="Proteomes" id="UP001194580"/>
    </source>
</evidence>
<dbReference type="AlphaFoldDB" id="A0AAD4H962"/>
<feature type="chain" id="PRO_5042077705" evidence="1">
    <location>
        <begin position="21"/>
        <end position="176"/>
    </location>
</feature>
<keyword evidence="1" id="KW-0732">Signal</keyword>
<feature type="signal peptide" evidence="1">
    <location>
        <begin position="1"/>
        <end position="20"/>
    </location>
</feature>
<dbReference type="EMBL" id="JAAAIL010000233">
    <property type="protein sequence ID" value="KAG0277946.1"/>
    <property type="molecule type" value="Genomic_DNA"/>
</dbReference>
<dbReference type="InterPro" id="IPR014756">
    <property type="entry name" value="Ig_E-set"/>
</dbReference>
<evidence type="ECO:0000313" key="2">
    <source>
        <dbReference type="EMBL" id="KAG0277946.1"/>
    </source>
</evidence>
<comment type="caution">
    <text evidence="2">The sequence shown here is derived from an EMBL/GenBank/DDBJ whole genome shotgun (WGS) entry which is preliminary data.</text>
</comment>
<name>A0AAD4H962_9FUNG</name>
<dbReference type="SUPFAM" id="SSF81296">
    <property type="entry name" value="E set domains"/>
    <property type="match status" value="1"/>
</dbReference>
<reference evidence="2" key="1">
    <citation type="journal article" date="2020" name="Fungal Divers.">
        <title>Resolving the Mortierellaceae phylogeny through synthesis of multi-gene phylogenetics and phylogenomics.</title>
        <authorList>
            <person name="Vandepol N."/>
            <person name="Liber J."/>
            <person name="Desiro A."/>
            <person name="Na H."/>
            <person name="Kennedy M."/>
            <person name="Barry K."/>
            <person name="Grigoriev I.V."/>
            <person name="Miller A.N."/>
            <person name="O'Donnell K."/>
            <person name="Stajich J.E."/>
            <person name="Bonito G."/>
        </authorList>
    </citation>
    <scope>NUCLEOTIDE SEQUENCE</scope>
    <source>
        <strain evidence="2">NRRL 28262</strain>
    </source>
</reference>
<gene>
    <name evidence="2" type="ORF">BGZ95_005029</name>
</gene>
<protein>
    <submittedName>
        <fullName evidence="2">Uncharacterized protein</fullName>
    </submittedName>
</protein>